<gene>
    <name evidence="1" type="ORF">IscW_ISCW014371</name>
</gene>
<dbReference type="PANTHER" id="PTHR46406">
    <property type="entry name" value="NITRIC OXIDE-ASSOCIATED PROTEIN 1"/>
    <property type="match status" value="1"/>
</dbReference>
<evidence type="ECO:0000313" key="3">
    <source>
        <dbReference type="Proteomes" id="UP000001555"/>
    </source>
</evidence>
<evidence type="ECO:0000313" key="2">
    <source>
        <dbReference type="EnsemblMetazoa" id="ISCW014371-PA"/>
    </source>
</evidence>
<dbReference type="AlphaFoldDB" id="B7QL50"/>
<dbReference type="VEuPathDB" id="VectorBase:ISCI014371"/>
<dbReference type="EMBL" id="ABJB011054180">
    <property type="status" value="NOT_ANNOTATED_CDS"/>
    <property type="molecule type" value="Genomic_DNA"/>
</dbReference>
<name>B7QL50_IXOSC</name>
<dbReference type="InParanoid" id="B7QL50"/>
<dbReference type="InterPro" id="IPR052807">
    <property type="entry name" value="Mito_transl_resp_regulator"/>
</dbReference>
<dbReference type="OrthoDB" id="1696305at2759"/>
<dbReference type="VEuPathDB" id="VectorBase:ISCP_013683"/>
<dbReference type="VEuPathDB" id="VectorBase:ISCW014371"/>
<dbReference type="EMBL" id="DS963660">
    <property type="protein sequence ID" value="EEC19572.1"/>
    <property type="molecule type" value="Genomic_DNA"/>
</dbReference>
<reference evidence="2" key="2">
    <citation type="submission" date="2020-05" db="UniProtKB">
        <authorList>
            <consortium name="EnsemblMetazoa"/>
        </authorList>
    </citation>
    <scope>IDENTIFICATION</scope>
    <source>
        <strain evidence="2">wikel</strain>
    </source>
</reference>
<organism>
    <name type="scientific">Ixodes scapularis</name>
    <name type="common">Black-legged tick</name>
    <name type="synonym">Deer tick</name>
    <dbReference type="NCBI Taxonomy" id="6945"/>
    <lineage>
        <taxon>Eukaryota</taxon>
        <taxon>Metazoa</taxon>
        <taxon>Ecdysozoa</taxon>
        <taxon>Arthropoda</taxon>
        <taxon>Chelicerata</taxon>
        <taxon>Arachnida</taxon>
        <taxon>Acari</taxon>
        <taxon>Parasitiformes</taxon>
        <taxon>Ixodida</taxon>
        <taxon>Ixodoidea</taxon>
        <taxon>Ixodidae</taxon>
        <taxon>Ixodinae</taxon>
        <taxon>Ixodes</taxon>
    </lineage>
</organism>
<protein>
    <submittedName>
        <fullName evidence="1 2">Uncharacterized protein</fullName>
    </submittedName>
</protein>
<reference evidence="1 3" key="1">
    <citation type="submission" date="2008-03" db="EMBL/GenBank/DDBJ databases">
        <title>Annotation of Ixodes scapularis.</title>
        <authorList>
            <consortium name="Ixodes scapularis Genome Project Consortium"/>
            <person name="Caler E."/>
            <person name="Hannick L.I."/>
            <person name="Bidwell S."/>
            <person name="Joardar V."/>
            <person name="Thiagarajan M."/>
            <person name="Amedeo P."/>
            <person name="Galinsky K.J."/>
            <person name="Schobel S."/>
            <person name="Inman J."/>
            <person name="Hostetler J."/>
            <person name="Miller J."/>
            <person name="Hammond M."/>
            <person name="Megy K."/>
            <person name="Lawson D."/>
            <person name="Kodira C."/>
            <person name="Sutton G."/>
            <person name="Meyer J."/>
            <person name="Hill C.A."/>
            <person name="Birren B."/>
            <person name="Nene V."/>
            <person name="Collins F."/>
            <person name="Alarcon-Chaidez F."/>
            <person name="Wikel S."/>
            <person name="Strausberg R."/>
        </authorList>
    </citation>
    <scope>NUCLEOTIDE SEQUENCE [LARGE SCALE GENOMIC DNA]</scope>
    <source>
        <strain evidence="3">Wikel</strain>
        <strain evidence="1">Wikel colony</strain>
    </source>
</reference>
<dbReference type="PaxDb" id="6945-B7QL50"/>
<sequence length="78" mass="8800">MFSAEVEVPSSPKPPPHTECWISFTFNYGEEATVRAWTPEGRGIHRRVPAMLPEAVQLKGKRIRGTPTYANRSCTALW</sequence>
<keyword evidence="3" id="KW-1185">Reference proteome</keyword>
<accession>B7QL50</accession>
<dbReference type="EnsemblMetazoa" id="ISCW014371-RA">
    <property type="protein sequence ID" value="ISCW014371-PA"/>
    <property type="gene ID" value="ISCW014371"/>
</dbReference>
<dbReference type="Proteomes" id="UP000001555">
    <property type="component" value="Unassembled WGS sequence"/>
</dbReference>
<dbReference type="PANTHER" id="PTHR46406:SF1">
    <property type="entry name" value="NITRIC OXIDE-ASSOCIATED PROTEIN 1"/>
    <property type="match status" value="1"/>
</dbReference>
<proteinExistence type="predicted"/>
<dbReference type="EMBL" id="ABJB010184106">
    <property type="status" value="NOT_ANNOTATED_CDS"/>
    <property type="molecule type" value="Genomic_DNA"/>
</dbReference>
<dbReference type="STRING" id="6945.B7QL50"/>
<dbReference type="HOGENOM" id="CLU_2624766_0_0_1"/>
<evidence type="ECO:0000313" key="1">
    <source>
        <dbReference type="EMBL" id="EEC19572.1"/>
    </source>
</evidence>